<dbReference type="InterPro" id="IPR010982">
    <property type="entry name" value="Lambda_DNA-bd_dom_sf"/>
</dbReference>
<keyword evidence="2" id="KW-0238">DNA-binding</keyword>
<evidence type="ECO:0000259" key="4">
    <source>
        <dbReference type="PROSITE" id="PS50932"/>
    </source>
</evidence>
<evidence type="ECO:0000256" key="2">
    <source>
        <dbReference type="ARBA" id="ARBA00023125"/>
    </source>
</evidence>
<feature type="domain" description="HTH lacI-type" evidence="4">
    <location>
        <begin position="24"/>
        <end position="77"/>
    </location>
</feature>
<evidence type="ECO:0000313" key="6">
    <source>
        <dbReference type="Proteomes" id="UP000315201"/>
    </source>
</evidence>
<keyword evidence="3" id="KW-0804">Transcription</keyword>
<dbReference type="SMART" id="SM00354">
    <property type="entry name" value="HTH_LACI"/>
    <property type="match status" value="1"/>
</dbReference>
<dbReference type="SUPFAM" id="SSF53822">
    <property type="entry name" value="Periplasmic binding protein-like I"/>
    <property type="match status" value="1"/>
</dbReference>
<organism evidence="5 6">
    <name type="scientific">Mycoplasma nasistruthionis</name>
    <dbReference type="NCBI Taxonomy" id="353852"/>
    <lineage>
        <taxon>Bacteria</taxon>
        <taxon>Bacillati</taxon>
        <taxon>Mycoplasmatota</taxon>
        <taxon>Mollicutes</taxon>
        <taxon>Mycoplasmataceae</taxon>
        <taxon>Mycoplasma</taxon>
    </lineage>
</organism>
<dbReference type="GO" id="GO:0000976">
    <property type="term" value="F:transcription cis-regulatory region binding"/>
    <property type="evidence" value="ECO:0007669"/>
    <property type="project" value="TreeGrafter"/>
</dbReference>
<dbReference type="PANTHER" id="PTHR30146:SF109">
    <property type="entry name" value="HTH-TYPE TRANSCRIPTIONAL REGULATOR GALS"/>
    <property type="match status" value="1"/>
</dbReference>
<proteinExistence type="predicted"/>
<dbReference type="GO" id="GO:0003700">
    <property type="term" value="F:DNA-binding transcription factor activity"/>
    <property type="evidence" value="ECO:0007669"/>
    <property type="project" value="TreeGrafter"/>
</dbReference>
<dbReference type="PROSITE" id="PS50932">
    <property type="entry name" value="HTH_LACI_2"/>
    <property type="match status" value="1"/>
</dbReference>
<evidence type="ECO:0000313" key="5">
    <source>
        <dbReference type="EMBL" id="QDF65001.1"/>
    </source>
</evidence>
<gene>
    <name evidence="5" type="ORF">FIV53_01660</name>
</gene>
<dbReference type="Proteomes" id="UP000315201">
    <property type="component" value="Chromosome"/>
</dbReference>
<evidence type="ECO:0000256" key="1">
    <source>
        <dbReference type="ARBA" id="ARBA00023015"/>
    </source>
</evidence>
<dbReference type="Pfam" id="PF00356">
    <property type="entry name" value="LacI"/>
    <property type="match status" value="1"/>
</dbReference>
<protein>
    <submittedName>
        <fullName evidence="5">LacI family transcriptional regulator</fullName>
    </submittedName>
</protein>
<dbReference type="InterPro" id="IPR000843">
    <property type="entry name" value="HTH_LacI"/>
</dbReference>
<accession>A0A4Y6I6K4</accession>
<dbReference type="EMBL" id="CP041147">
    <property type="protein sequence ID" value="QDF65001.1"/>
    <property type="molecule type" value="Genomic_DNA"/>
</dbReference>
<dbReference type="PANTHER" id="PTHR30146">
    <property type="entry name" value="LACI-RELATED TRANSCRIPTIONAL REPRESSOR"/>
    <property type="match status" value="1"/>
</dbReference>
<dbReference type="AlphaFoldDB" id="A0A4Y6I6K4"/>
<name>A0A4Y6I6K4_9MOLU</name>
<dbReference type="Gene3D" id="3.40.50.2300">
    <property type="match status" value="2"/>
</dbReference>
<keyword evidence="1" id="KW-0805">Transcription regulation</keyword>
<dbReference type="SUPFAM" id="SSF47413">
    <property type="entry name" value="lambda repressor-like DNA-binding domains"/>
    <property type="match status" value="1"/>
</dbReference>
<dbReference type="Gene3D" id="1.10.260.40">
    <property type="entry name" value="lambda repressor-like DNA-binding domains"/>
    <property type="match status" value="1"/>
</dbReference>
<evidence type="ECO:0000256" key="3">
    <source>
        <dbReference type="ARBA" id="ARBA00023163"/>
    </source>
</evidence>
<reference evidence="5 6" key="1">
    <citation type="submission" date="2019-06" db="EMBL/GenBank/DDBJ databases">
        <title>Mycoplasma nasistruthionis sp. nov. str Ms03.</title>
        <authorList>
            <person name="Botes A."/>
        </authorList>
    </citation>
    <scope>NUCLEOTIDE SEQUENCE [LARGE SCALE GENOMIC DNA]</scope>
    <source>
        <strain evidence="5 6">Ms03</strain>
    </source>
</reference>
<keyword evidence="6" id="KW-1185">Reference proteome</keyword>
<dbReference type="InterPro" id="IPR028082">
    <property type="entry name" value="Peripla_BP_I"/>
</dbReference>
<sequence length="343" mass="39675">MKKSYNNEKRKKVYYNLKYMKKTISYKEISKVAGVSVSTISRYYNNGYVSAKASKRIEEVIKTLDDYVPPSGRQLRELSKEGSVFVVTPAFGSRVYQHIVDGIIVQCFKNKRRVASVYTGTTTEDYTDTIRYLITWKPSAIVVFISEYDQKLFNFLRSIEDVKIIVYGHKVPGVSWVVVDEHRGFYELTKYFKSILPKDNQRLIFLEDLTLNKTQCDIRYSGFKEACREVGVEPFKYAIHSIRRAVELKEFISFAVKNKFTNIICSSHNVYSALLLKGKEYFKLTDIGYTSVNGQLNSYYGKIFIDYPGIGFEIEKLITEMSPDDEEPATRLVMPKIIESLKL</sequence>